<dbReference type="GO" id="GO:0051301">
    <property type="term" value="P:cell division"/>
    <property type="evidence" value="ECO:0007669"/>
    <property type="project" value="InterPro"/>
</dbReference>
<dbReference type="RefSeq" id="WP_154519771.1">
    <property type="nucleotide sequence ID" value="NZ_VUMT01000017.1"/>
</dbReference>
<dbReference type="GO" id="GO:0032153">
    <property type="term" value="C:cell division site"/>
    <property type="evidence" value="ECO:0007669"/>
    <property type="project" value="TreeGrafter"/>
</dbReference>
<evidence type="ECO:0000256" key="6">
    <source>
        <dbReference type="SAM" id="Phobius"/>
    </source>
</evidence>
<evidence type="ECO:0000256" key="2">
    <source>
        <dbReference type="ARBA" id="ARBA00022692"/>
    </source>
</evidence>
<dbReference type="PANTHER" id="PTHR30474">
    <property type="entry name" value="CELL CYCLE PROTEIN"/>
    <property type="match status" value="1"/>
</dbReference>
<evidence type="ECO:0000256" key="4">
    <source>
        <dbReference type="ARBA" id="ARBA00022989"/>
    </source>
</evidence>
<sequence length="385" mass="42687">MFNFKLYNFKRYNFYLIAVVIILGLCSSYFVKQAGGTEFGASNFKKQIIGLIIGLAVAIFVSLVDYHFITQFSLVYYIIGTLLVAGTKFSPLGTDLSTGSYRWLKLPGLNFQPAELMKILLILSLAVFLCKYEDYMDQFRIVIFAGIVMAIPTSFVLVQSDLSSSVVMMFIFAMMIFAAGLSYRIIAPILAVGIPAFLVVFWYIQQPYQKLISDYQQMRIVGFLNPELYDNSIMYQQNYSIQAIASGRLIGKLFMNNASDSRGYRYVDVIESDFIFTVIGEEVGFIGSCVIIGLLATVVIMCLRIANRASDRLGMLIAIGVASMFMFQIFANIGVASRILPNTGLPLPFLSSGISSMLSSMLGIGLVLNVGIQTSRSKYGGFSML</sequence>
<organism evidence="7 8">
    <name type="scientific">Velocimicrobium porci</name>
    <dbReference type="NCBI Taxonomy" id="2606634"/>
    <lineage>
        <taxon>Bacteria</taxon>
        <taxon>Bacillati</taxon>
        <taxon>Bacillota</taxon>
        <taxon>Clostridia</taxon>
        <taxon>Lachnospirales</taxon>
        <taxon>Lachnospiraceae</taxon>
        <taxon>Velocimicrobium</taxon>
    </lineage>
</organism>
<dbReference type="PANTHER" id="PTHR30474:SF1">
    <property type="entry name" value="PEPTIDOGLYCAN GLYCOSYLTRANSFERASE MRDB"/>
    <property type="match status" value="1"/>
</dbReference>
<feature type="transmembrane region" description="Helical" evidence="6">
    <location>
        <begin position="74"/>
        <end position="91"/>
    </location>
</feature>
<feature type="transmembrane region" description="Helical" evidence="6">
    <location>
        <begin position="186"/>
        <end position="204"/>
    </location>
</feature>
<feature type="transmembrane region" description="Helical" evidence="6">
    <location>
        <begin position="141"/>
        <end position="158"/>
    </location>
</feature>
<feature type="transmembrane region" description="Helical" evidence="6">
    <location>
        <begin position="283"/>
        <end position="306"/>
    </location>
</feature>
<evidence type="ECO:0000313" key="7">
    <source>
        <dbReference type="EMBL" id="MSS64380.1"/>
    </source>
</evidence>
<accession>A0A6L5XZT8</accession>
<feature type="transmembrane region" description="Helical" evidence="6">
    <location>
        <begin position="47"/>
        <end position="67"/>
    </location>
</feature>
<dbReference type="GO" id="GO:0008360">
    <property type="term" value="P:regulation of cell shape"/>
    <property type="evidence" value="ECO:0007669"/>
    <property type="project" value="UniProtKB-KW"/>
</dbReference>
<dbReference type="AlphaFoldDB" id="A0A6L5XZT8"/>
<feature type="transmembrane region" description="Helical" evidence="6">
    <location>
        <begin position="111"/>
        <end position="129"/>
    </location>
</feature>
<keyword evidence="5 6" id="KW-0472">Membrane</keyword>
<gene>
    <name evidence="7" type="ORF">FYJ58_10915</name>
</gene>
<keyword evidence="8" id="KW-1185">Reference proteome</keyword>
<keyword evidence="2 6" id="KW-0812">Transmembrane</keyword>
<comment type="subcellular location">
    <subcellularLocation>
        <location evidence="1">Membrane</location>
        <topology evidence="1">Multi-pass membrane protein</topology>
    </subcellularLocation>
</comment>
<dbReference type="EMBL" id="VUMT01000017">
    <property type="protein sequence ID" value="MSS64380.1"/>
    <property type="molecule type" value="Genomic_DNA"/>
</dbReference>
<evidence type="ECO:0000256" key="3">
    <source>
        <dbReference type="ARBA" id="ARBA00022960"/>
    </source>
</evidence>
<dbReference type="GO" id="GO:0005886">
    <property type="term" value="C:plasma membrane"/>
    <property type="evidence" value="ECO:0007669"/>
    <property type="project" value="TreeGrafter"/>
</dbReference>
<dbReference type="InterPro" id="IPR001182">
    <property type="entry name" value="FtsW/RodA"/>
</dbReference>
<keyword evidence="4 6" id="KW-1133">Transmembrane helix</keyword>
<protein>
    <submittedName>
        <fullName evidence="7">Rod shape-determining protein RodA</fullName>
    </submittedName>
</protein>
<evidence type="ECO:0000256" key="1">
    <source>
        <dbReference type="ARBA" id="ARBA00004141"/>
    </source>
</evidence>
<dbReference type="Pfam" id="PF01098">
    <property type="entry name" value="FTSW_RODA_SPOVE"/>
    <property type="match status" value="1"/>
</dbReference>
<name>A0A6L5XZT8_9FIRM</name>
<comment type="caution">
    <text evidence="7">The sequence shown here is derived from an EMBL/GenBank/DDBJ whole genome shotgun (WGS) entry which is preliminary data.</text>
</comment>
<dbReference type="GO" id="GO:0015648">
    <property type="term" value="F:lipid-linked peptidoglycan transporter activity"/>
    <property type="evidence" value="ECO:0007669"/>
    <property type="project" value="TreeGrafter"/>
</dbReference>
<dbReference type="Proteomes" id="UP000482209">
    <property type="component" value="Unassembled WGS sequence"/>
</dbReference>
<feature type="transmembrane region" description="Helical" evidence="6">
    <location>
        <begin position="12"/>
        <end position="31"/>
    </location>
</feature>
<keyword evidence="3" id="KW-0133">Cell shape</keyword>
<evidence type="ECO:0000256" key="5">
    <source>
        <dbReference type="ARBA" id="ARBA00023136"/>
    </source>
</evidence>
<reference evidence="7 8" key="1">
    <citation type="submission" date="2019-08" db="EMBL/GenBank/DDBJ databases">
        <title>In-depth cultivation of the pig gut microbiome towards novel bacterial diversity and tailored functional studies.</title>
        <authorList>
            <person name="Wylensek D."/>
            <person name="Hitch T.C.A."/>
            <person name="Clavel T."/>
        </authorList>
    </citation>
    <scope>NUCLEOTIDE SEQUENCE [LARGE SCALE GENOMIC DNA]</scope>
    <source>
        <strain evidence="7 8">WCA-693-APC-MOT-I</strain>
    </source>
</reference>
<feature type="transmembrane region" description="Helical" evidence="6">
    <location>
        <begin position="313"/>
        <end position="335"/>
    </location>
</feature>
<evidence type="ECO:0000313" key="8">
    <source>
        <dbReference type="Proteomes" id="UP000482209"/>
    </source>
</evidence>
<feature type="transmembrane region" description="Helical" evidence="6">
    <location>
        <begin position="164"/>
        <end position="181"/>
    </location>
</feature>
<proteinExistence type="predicted"/>
<feature type="transmembrane region" description="Helical" evidence="6">
    <location>
        <begin position="347"/>
        <end position="368"/>
    </location>
</feature>